<dbReference type="EMBL" id="QKWH01000006">
    <property type="protein sequence ID" value="PZR52940.1"/>
    <property type="molecule type" value="Genomic_DNA"/>
</dbReference>
<feature type="region of interest" description="Disordered" evidence="5">
    <location>
        <begin position="129"/>
        <end position="152"/>
    </location>
</feature>
<dbReference type="AlphaFoldDB" id="A0A2W5WP52"/>
<organism evidence="7 8">
    <name type="scientific">Xylanimonas oleitrophica</name>
    <dbReference type="NCBI Taxonomy" id="2607479"/>
    <lineage>
        <taxon>Bacteria</taxon>
        <taxon>Bacillati</taxon>
        <taxon>Actinomycetota</taxon>
        <taxon>Actinomycetes</taxon>
        <taxon>Micrococcales</taxon>
        <taxon>Promicromonosporaceae</taxon>
        <taxon>Xylanimonas</taxon>
    </lineage>
</organism>
<dbReference type="Pfam" id="PF18085">
    <property type="entry name" value="Mak_N_cap"/>
    <property type="match status" value="1"/>
</dbReference>
<evidence type="ECO:0000256" key="2">
    <source>
        <dbReference type="ARBA" id="ARBA00022741"/>
    </source>
</evidence>
<keyword evidence="2" id="KW-0547">Nucleotide-binding</keyword>
<sequence length="195" mass="20602">MAILHKATLTPTKLELLESWLPSQPWFPGSSAAGLERVAAYRFDDPDGQVGIETFLVRTPGGPVVQVPLTYRGAPLEGAEASLVGTLEHSVLGRRWVYDAESDPVYVTELTRVIREGGTEVAQYYETPEGPQRKEDATHVRGSGLPGAAAASEVDDAGPVVVRVLDGGATPPPSALTLTGTWEGQPGPVLLAHLG</sequence>
<dbReference type="NCBIfam" id="NF047744">
    <property type="entry name" value="CG0192_rel"/>
    <property type="match status" value="1"/>
</dbReference>
<proteinExistence type="predicted"/>
<protein>
    <recommendedName>
        <fullName evidence="6">Maltokinase N-terminal cap domain-containing protein</fullName>
    </recommendedName>
</protein>
<accession>A0A2W5WP52</accession>
<keyword evidence="1" id="KW-0808">Transferase</keyword>
<keyword evidence="4" id="KW-0067">ATP-binding</keyword>
<evidence type="ECO:0000313" key="7">
    <source>
        <dbReference type="EMBL" id="PZR52940.1"/>
    </source>
</evidence>
<reference evidence="7 8" key="1">
    <citation type="submission" date="2018-06" db="EMBL/GenBank/DDBJ databases">
        <title>Whole genome sequencing of a novel hydrocarbon degrading bacterial strain, PW21 isolated from oil contaminated produced water sample.</title>
        <authorList>
            <person name="Nagkirti P."/>
            <person name="Shaikh A."/>
            <person name="Gowdaman V."/>
            <person name="Engineer A.E."/>
            <person name="Dagar S."/>
            <person name="Dhakephalkar P.K."/>
        </authorList>
    </citation>
    <scope>NUCLEOTIDE SEQUENCE [LARGE SCALE GENOMIC DNA]</scope>
    <source>
        <strain evidence="7 8">PW21</strain>
    </source>
</reference>
<evidence type="ECO:0000259" key="6">
    <source>
        <dbReference type="Pfam" id="PF18085"/>
    </source>
</evidence>
<dbReference type="GO" id="GO:0005524">
    <property type="term" value="F:ATP binding"/>
    <property type="evidence" value="ECO:0007669"/>
    <property type="project" value="UniProtKB-KW"/>
</dbReference>
<dbReference type="Proteomes" id="UP000248783">
    <property type="component" value="Unassembled WGS sequence"/>
</dbReference>
<dbReference type="InterPro" id="IPR040999">
    <property type="entry name" value="Mak_N_cap"/>
</dbReference>
<comment type="caution">
    <text evidence="7">The sequence shown here is derived from an EMBL/GenBank/DDBJ whole genome shotgun (WGS) entry which is preliminary data.</text>
</comment>
<feature type="domain" description="Maltokinase N-terminal cap" evidence="6">
    <location>
        <begin position="20"/>
        <end position="103"/>
    </location>
</feature>
<keyword evidence="3" id="KW-0418">Kinase</keyword>
<evidence type="ECO:0000256" key="1">
    <source>
        <dbReference type="ARBA" id="ARBA00022679"/>
    </source>
</evidence>
<name>A0A2W5WP52_9MICO</name>
<evidence type="ECO:0000256" key="5">
    <source>
        <dbReference type="SAM" id="MobiDB-lite"/>
    </source>
</evidence>
<dbReference type="GO" id="GO:0016301">
    <property type="term" value="F:kinase activity"/>
    <property type="evidence" value="ECO:0007669"/>
    <property type="project" value="UniProtKB-KW"/>
</dbReference>
<evidence type="ECO:0000313" key="8">
    <source>
        <dbReference type="Proteomes" id="UP000248783"/>
    </source>
</evidence>
<keyword evidence="8" id="KW-1185">Reference proteome</keyword>
<gene>
    <name evidence="7" type="ORF">DNL40_09815</name>
</gene>
<evidence type="ECO:0000256" key="4">
    <source>
        <dbReference type="ARBA" id="ARBA00022840"/>
    </source>
</evidence>
<evidence type="ECO:0000256" key="3">
    <source>
        <dbReference type="ARBA" id="ARBA00022777"/>
    </source>
</evidence>
<dbReference type="RefSeq" id="WP_111251073.1">
    <property type="nucleotide sequence ID" value="NZ_QKWH01000006.1"/>
</dbReference>